<evidence type="ECO:0000313" key="11">
    <source>
        <dbReference type="EMBL" id="KAF7119856.1"/>
    </source>
</evidence>
<dbReference type="InterPro" id="IPR044861">
    <property type="entry name" value="IPNS-like_FE2OG_OXY"/>
</dbReference>
<feature type="region of interest" description="Disordered" evidence="9">
    <location>
        <begin position="1"/>
        <end position="22"/>
    </location>
</feature>
<dbReference type="InterPro" id="IPR050231">
    <property type="entry name" value="Iron_ascorbate_oxido_reductase"/>
</dbReference>
<dbReference type="GO" id="GO:0009685">
    <property type="term" value="P:gibberellin metabolic process"/>
    <property type="evidence" value="ECO:0007669"/>
    <property type="project" value="UniProtKB-ARBA"/>
</dbReference>
<dbReference type="Proteomes" id="UP000626092">
    <property type="component" value="Unassembled WGS sequence"/>
</dbReference>
<evidence type="ECO:0000256" key="7">
    <source>
        <dbReference type="ARBA" id="ARBA00066708"/>
    </source>
</evidence>
<dbReference type="FunFam" id="2.60.120.330:FF:000021">
    <property type="entry name" value="Gibberellin 2-beta-dioxygenase 8"/>
    <property type="match status" value="1"/>
</dbReference>
<evidence type="ECO:0000256" key="2">
    <source>
        <dbReference type="ARBA" id="ARBA00022964"/>
    </source>
</evidence>
<feature type="compositionally biased region" description="Polar residues" evidence="9">
    <location>
        <begin position="1"/>
        <end position="20"/>
    </location>
</feature>
<dbReference type="EMBL" id="WJXA01000013">
    <property type="protein sequence ID" value="KAF7119856.1"/>
    <property type="molecule type" value="Genomic_DNA"/>
</dbReference>
<dbReference type="InterPro" id="IPR027443">
    <property type="entry name" value="IPNS-like_sf"/>
</dbReference>
<comment type="similarity">
    <text evidence="6">Belongs to the iron/ascorbate-dependent oxidoreductase family. GA2OX subfamily.</text>
</comment>
<dbReference type="GO" id="GO:0045543">
    <property type="term" value="F:gibberellin 2-beta-dioxygenase activity"/>
    <property type="evidence" value="ECO:0007669"/>
    <property type="project" value="UniProtKB-EC"/>
</dbReference>
<gene>
    <name evidence="11" type="ORF">RHSIM_Rhsim13G0157700</name>
</gene>
<evidence type="ECO:0000256" key="4">
    <source>
        <dbReference type="ARBA" id="ARBA00023004"/>
    </source>
</evidence>
<evidence type="ECO:0000256" key="1">
    <source>
        <dbReference type="ARBA" id="ARBA00022723"/>
    </source>
</evidence>
<dbReference type="Pfam" id="PF03171">
    <property type="entry name" value="2OG-FeII_Oxy"/>
    <property type="match status" value="1"/>
</dbReference>
<dbReference type="SUPFAM" id="SSF51197">
    <property type="entry name" value="Clavaminate synthase-like"/>
    <property type="match status" value="1"/>
</dbReference>
<feature type="domain" description="Fe2OG dioxygenase" evidence="10">
    <location>
        <begin position="267"/>
        <end position="366"/>
    </location>
</feature>
<evidence type="ECO:0000256" key="3">
    <source>
        <dbReference type="ARBA" id="ARBA00023002"/>
    </source>
</evidence>
<keyword evidence="2" id="KW-0223">Dioxygenase</keyword>
<organism evidence="11 12">
    <name type="scientific">Rhododendron simsii</name>
    <name type="common">Sims's rhododendron</name>
    <dbReference type="NCBI Taxonomy" id="118357"/>
    <lineage>
        <taxon>Eukaryota</taxon>
        <taxon>Viridiplantae</taxon>
        <taxon>Streptophyta</taxon>
        <taxon>Embryophyta</taxon>
        <taxon>Tracheophyta</taxon>
        <taxon>Spermatophyta</taxon>
        <taxon>Magnoliopsida</taxon>
        <taxon>eudicotyledons</taxon>
        <taxon>Gunneridae</taxon>
        <taxon>Pentapetalae</taxon>
        <taxon>asterids</taxon>
        <taxon>Ericales</taxon>
        <taxon>Ericaceae</taxon>
        <taxon>Ericoideae</taxon>
        <taxon>Rhodoreae</taxon>
        <taxon>Rhododendron</taxon>
    </lineage>
</organism>
<dbReference type="OrthoDB" id="288590at2759"/>
<name>A0A834FZE0_RHOSS</name>
<reference evidence="11" key="1">
    <citation type="submission" date="2019-11" db="EMBL/GenBank/DDBJ databases">
        <authorList>
            <person name="Liu Y."/>
            <person name="Hou J."/>
            <person name="Li T.-Q."/>
            <person name="Guan C.-H."/>
            <person name="Wu X."/>
            <person name="Wu H.-Z."/>
            <person name="Ling F."/>
            <person name="Zhang R."/>
            <person name="Shi X.-G."/>
            <person name="Ren J.-P."/>
            <person name="Chen E.-F."/>
            <person name="Sun J.-M."/>
        </authorList>
    </citation>
    <scope>NUCLEOTIDE SEQUENCE</scope>
    <source>
        <strain evidence="11">Adult_tree_wgs_1</strain>
        <tissue evidence="11">Leaves</tissue>
    </source>
</reference>
<keyword evidence="1 8" id="KW-0479">Metal-binding</keyword>
<evidence type="ECO:0000256" key="6">
    <source>
        <dbReference type="ARBA" id="ARBA00061282"/>
    </source>
</evidence>
<dbReference type="AlphaFoldDB" id="A0A834FZE0"/>
<dbReference type="Pfam" id="PF14226">
    <property type="entry name" value="DIOX_N"/>
    <property type="match status" value="1"/>
</dbReference>
<dbReference type="Gene3D" id="2.60.120.330">
    <property type="entry name" value="B-lactam Antibiotic, Isopenicillin N Synthase, Chain"/>
    <property type="match status" value="1"/>
</dbReference>
<evidence type="ECO:0000256" key="9">
    <source>
        <dbReference type="SAM" id="MobiDB-lite"/>
    </source>
</evidence>
<keyword evidence="12" id="KW-1185">Reference proteome</keyword>
<dbReference type="PANTHER" id="PTHR47990">
    <property type="entry name" value="2-OXOGLUTARATE (2OG) AND FE(II)-DEPENDENT OXYGENASE SUPERFAMILY PROTEIN-RELATED"/>
    <property type="match status" value="1"/>
</dbReference>
<dbReference type="EC" id="1.14.11.13" evidence="7"/>
<keyword evidence="4 8" id="KW-0408">Iron</keyword>
<comment type="catalytic activity">
    <reaction evidence="5">
        <text>gibberellin A1 + 2-oxoglutarate + O2 = gibberellin A8 + succinate + CO2</text>
        <dbReference type="Rhea" id="RHEA:15005"/>
        <dbReference type="ChEBI" id="CHEBI:15379"/>
        <dbReference type="ChEBI" id="CHEBI:16526"/>
        <dbReference type="ChEBI" id="CHEBI:16810"/>
        <dbReference type="ChEBI" id="CHEBI:30031"/>
        <dbReference type="ChEBI" id="CHEBI:58524"/>
        <dbReference type="ChEBI" id="CHEBI:58594"/>
        <dbReference type="EC" id="1.14.11.13"/>
    </reaction>
</comment>
<evidence type="ECO:0000256" key="8">
    <source>
        <dbReference type="RuleBase" id="RU003682"/>
    </source>
</evidence>
<proteinExistence type="inferred from homology"/>
<dbReference type="InterPro" id="IPR005123">
    <property type="entry name" value="Oxoglu/Fe-dep_dioxygenase_dom"/>
</dbReference>
<accession>A0A834FZE0</accession>
<protein>
    <recommendedName>
        <fullName evidence="7">gibberellin 2beta-dioxygenase</fullName>
        <ecNumber evidence="7">1.14.11.13</ecNumber>
    </recommendedName>
</protein>
<dbReference type="PROSITE" id="PS51471">
    <property type="entry name" value="FE2OG_OXY"/>
    <property type="match status" value="1"/>
</dbReference>
<evidence type="ECO:0000313" key="12">
    <source>
        <dbReference type="Proteomes" id="UP000626092"/>
    </source>
</evidence>
<sequence>MANCSSITIVTKPTSSSSKMQDQHGLKLQHWCSEVMVESNSISVHHQNQLARLKKQTPYLIFHSLLLVTLVFVNFQPSNMESPEPPFQETYKSLLDDTKPAPDNDVVGTIEERELPLIDLSRLNRGEEEREDCKREIAAASKEWGFFQVVNHGISRDILEQMRREQAKAFKRPFREKVNDEGLNFSAGCYRWGTPSPTCLGQLSWSEAFHVPLADVSGLDGLTSTVISSTMDQFARTASDLAQKLAEILAEKIGHNSTFFKENCLPSTCYLRLNRYPPCPISPQVFGLMPHTDSDFLTILHQDEIGGLQLVKDGKWIAVKPNQEALIINIGDLFQAWSNGEYRSVEHRVVTNKIVERFSTAYFLCPSYDTLIQSCVEPSVYRRFSFGEFRKQVQEDVRRCGHKIGLPRFLV</sequence>
<keyword evidence="3 8" id="KW-0560">Oxidoreductase</keyword>
<evidence type="ECO:0000256" key="5">
    <source>
        <dbReference type="ARBA" id="ARBA00052204"/>
    </source>
</evidence>
<dbReference type="GO" id="GO:0046872">
    <property type="term" value="F:metal ion binding"/>
    <property type="evidence" value="ECO:0007669"/>
    <property type="project" value="UniProtKB-KW"/>
</dbReference>
<comment type="caution">
    <text evidence="11">The sequence shown here is derived from an EMBL/GenBank/DDBJ whole genome shotgun (WGS) entry which is preliminary data.</text>
</comment>
<evidence type="ECO:0000259" key="10">
    <source>
        <dbReference type="PROSITE" id="PS51471"/>
    </source>
</evidence>
<dbReference type="InterPro" id="IPR026992">
    <property type="entry name" value="DIOX_N"/>
</dbReference>